<comment type="caution">
    <text evidence="2">The sequence shown here is derived from an EMBL/GenBank/DDBJ whole genome shotgun (WGS) entry which is preliminary data.</text>
</comment>
<reference evidence="2" key="1">
    <citation type="submission" date="2017-07" db="EMBL/GenBank/DDBJ databases">
        <title>Taro Niue Genome Assembly and Annotation.</title>
        <authorList>
            <person name="Atibalentja N."/>
            <person name="Keating K."/>
            <person name="Fields C.J."/>
        </authorList>
    </citation>
    <scope>NUCLEOTIDE SEQUENCE</scope>
    <source>
        <strain evidence="2">Niue_2</strain>
        <tissue evidence="2">Leaf</tissue>
    </source>
</reference>
<name>A0A843UB55_COLES</name>
<feature type="compositionally biased region" description="Acidic residues" evidence="1">
    <location>
        <begin position="90"/>
        <end position="99"/>
    </location>
</feature>
<accession>A0A843UB55</accession>
<gene>
    <name evidence="2" type="ORF">Taro_015292</name>
</gene>
<feature type="region of interest" description="Disordered" evidence="1">
    <location>
        <begin position="47"/>
        <end position="125"/>
    </location>
</feature>
<dbReference type="EMBL" id="NMUH01000655">
    <property type="protein sequence ID" value="MQL82822.1"/>
    <property type="molecule type" value="Genomic_DNA"/>
</dbReference>
<organism evidence="2 3">
    <name type="scientific">Colocasia esculenta</name>
    <name type="common">Wild taro</name>
    <name type="synonym">Arum esculentum</name>
    <dbReference type="NCBI Taxonomy" id="4460"/>
    <lineage>
        <taxon>Eukaryota</taxon>
        <taxon>Viridiplantae</taxon>
        <taxon>Streptophyta</taxon>
        <taxon>Embryophyta</taxon>
        <taxon>Tracheophyta</taxon>
        <taxon>Spermatophyta</taxon>
        <taxon>Magnoliopsida</taxon>
        <taxon>Liliopsida</taxon>
        <taxon>Araceae</taxon>
        <taxon>Aroideae</taxon>
        <taxon>Colocasieae</taxon>
        <taxon>Colocasia</taxon>
    </lineage>
</organism>
<dbReference type="Proteomes" id="UP000652761">
    <property type="component" value="Unassembled WGS sequence"/>
</dbReference>
<evidence type="ECO:0000313" key="3">
    <source>
        <dbReference type="Proteomes" id="UP000652761"/>
    </source>
</evidence>
<proteinExistence type="predicted"/>
<sequence>MMLRQQLRKTCHPDDTAGQIDIDALFDGENPLQYWVEVREEIDDPVFKPTDTTWAEGILDEDEPRDSEFRVPTKRPRASPPSSKRKQPEIVEDTGEQSEFELARYSKSNSRSVTPRMVKPPPSLRTTSEIYMTQRASVVARDDPSIEKMKQIYLRGTPRGKRLHTKMHEMD</sequence>
<dbReference type="AlphaFoldDB" id="A0A843UB55"/>
<evidence type="ECO:0000256" key="1">
    <source>
        <dbReference type="SAM" id="MobiDB-lite"/>
    </source>
</evidence>
<protein>
    <submittedName>
        <fullName evidence="2">Uncharacterized protein</fullName>
    </submittedName>
</protein>
<keyword evidence="3" id="KW-1185">Reference proteome</keyword>
<evidence type="ECO:0000313" key="2">
    <source>
        <dbReference type="EMBL" id="MQL82822.1"/>
    </source>
</evidence>